<protein>
    <submittedName>
        <fullName evidence="2">Uncharacterized protein</fullName>
    </submittedName>
</protein>
<feature type="region of interest" description="Disordered" evidence="1">
    <location>
        <begin position="1"/>
        <end position="22"/>
    </location>
</feature>
<sequence>MVGGSGRPAKRQRYHSPSPLASLTRDVFSLPEQTDFDSAQEPDSGPEAALQYGATQYLYTTHTFPPATLKYSLHVLQTIAGIQGLQNAEQCHIRPRGPQLHFTMISKKRSILVASIRDFVWGFDISDGSKVDVLKHIVKRGRFPFAGFDDTQPYFTSTLFKECFYRTSCVKHGKTTKLALNHINKASISLIFCILCKECLSERPQDICDDQDRTVTTGRCLLAQQRL</sequence>
<evidence type="ECO:0000313" key="2">
    <source>
        <dbReference type="EMBL" id="SAM05082.1"/>
    </source>
</evidence>
<proteinExistence type="predicted"/>
<dbReference type="Proteomes" id="UP000078561">
    <property type="component" value="Unassembled WGS sequence"/>
</dbReference>
<dbReference type="AlphaFoldDB" id="A0A163TI75"/>
<name>A0A163TI75_ABSGL</name>
<keyword evidence="3" id="KW-1185">Reference proteome</keyword>
<accession>A0A163TI75</accession>
<dbReference type="InParanoid" id="A0A163TI75"/>
<gene>
    <name evidence="2" type="primary">ABSGL_10948.1 scaffold 12033</name>
</gene>
<organism evidence="2">
    <name type="scientific">Absidia glauca</name>
    <name type="common">Pin mould</name>
    <dbReference type="NCBI Taxonomy" id="4829"/>
    <lineage>
        <taxon>Eukaryota</taxon>
        <taxon>Fungi</taxon>
        <taxon>Fungi incertae sedis</taxon>
        <taxon>Mucoromycota</taxon>
        <taxon>Mucoromycotina</taxon>
        <taxon>Mucoromycetes</taxon>
        <taxon>Mucorales</taxon>
        <taxon>Cunninghamellaceae</taxon>
        <taxon>Absidia</taxon>
    </lineage>
</organism>
<dbReference type="EMBL" id="LT554417">
    <property type="protein sequence ID" value="SAM05082.1"/>
    <property type="molecule type" value="Genomic_DNA"/>
</dbReference>
<reference evidence="2" key="1">
    <citation type="submission" date="2016-04" db="EMBL/GenBank/DDBJ databases">
        <authorList>
            <person name="Evans L.H."/>
            <person name="Alamgir A."/>
            <person name="Owens N."/>
            <person name="Weber N.D."/>
            <person name="Virtaneva K."/>
            <person name="Barbian K."/>
            <person name="Babar A."/>
            <person name="Rosenke K."/>
        </authorList>
    </citation>
    <scope>NUCLEOTIDE SEQUENCE [LARGE SCALE GENOMIC DNA]</scope>
    <source>
        <strain evidence="2">CBS 101.48</strain>
    </source>
</reference>
<evidence type="ECO:0000256" key="1">
    <source>
        <dbReference type="SAM" id="MobiDB-lite"/>
    </source>
</evidence>
<evidence type="ECO:0000313" key="3">
    <source>
        <dbReference type="Proteomes" id="UP000078561"/>
    </source>
</evidence>